<evidence type="ECO:0000256" key="3">
    <source>
        <dbReference type="SAM" id="MobiDB-lite"/>
    </source>
</evidence>
<name>A0A4P6EPK7_9MICO</name>
<dbReference type="EMBL" id="CP035495">
    <property type="protein sequence ID" value="QAY64870.1"/>
    <property type="molecule type" value="Genomic_DNA"/>
</dbReference>
<keyword evidence="1" id="KW-0378">Hydrolase</keyword>
<evidence type="ECO:0000313" key="6">
    <source>
        <dbReference type="Proteomes" id="UP000291758"/>
    </source>
</evidence>
<dbReference type="InterPro" id="IPR005754">
    <property type="entry name" value="Sortase"/>
</dbReference>
<dbReference type="Proteomes" id="UP000291758">
    <property type="component" value="Chromosome"/>
</dbReference>
<keyword evidence="4" id="KW-0812">Transmembrane</keyword>
<proteinExistence type="predicted"/>
<dbReference type="Gene3D" id="2.40.260.10">
    <property type="entry name" value="Sortase"/>
    <property type="match status" value="1"/>
</dbReference>
<keyword evidence="4" id="KW-0472">Membrane</keyword>
<dbReference type="Pfam" id="PF04203">
    <property type="entry name" value="Sortase"/>
    <property type="match status" value="1"/>
</dbReference>
<evidence type="ECO:0000256" key="2">
    <source>
        <dbReference type="PIRSR" id="PIRSR605754-1"/>
    </source>
</evidence>
<feature type="compositionally biased region" description="Low complexity" evidence="3">
    <location>
        <begin position="37"/>
        <end position="47"/>
    </location>
</feature>
<dbReference type="GO" id="GO:0016787">
    <property type="term" value="F:hydrolase activity"/>
    <property type="evidence" value="ECO:0007669"/>
    <property type="project" value="UniProtKB-KW"/>
</dbReference>
<feature type="region of interest" description="Disordered" evidence="3">
    <location>
        <begin position="1"/>
        <end position="98"/>
    </location>
</feature>
<keyword evidence="6" id="KW-1185">Reference proteome</keyword>
<dbReference type="CDD" id="cd05829">
    <property type="entry name" value="Sortase_F"/>
    <property type="match status" value="1"/>
</dbReference>
<dbReference type="AlphaFoldDB" id="A0A4P6EPK7"/>
<evidence type="ECO:0000256" key="1">
    <source>
        <dbReference type="ARBA" id="ARBA00022801"/>
    </source>
</evidence>
<feature type="transmembrane region" description="Helical" evidence="4">
    <location>
        <begin position="102"/>
        <end position="124"/>
    </location>
</feature>
<feature type="compositionally biased region" description="Basic residues" evidence="3">
    <location>
        <begin position="48"/>
        <end position="65"/>
    </location>
</feature>
<feature type="active site" description="Proton donor/acceptor" evidence="2">
    <location>
        <position position="239"/>
    </location>
</feature>
<accession>A0A4P6EPK7</accession>
<gene>
    <name evidence="5" type="ORF">ET495_11540</name>
</gene>
<organism evidence="5 6">
    <name type="scientific">Xylanimonas allomyrinae</name>
    <dbReference type="NCBI Taxonomy" id="2509459"/>
    <lineage>
        <taxon>Bacteria</taxon>
        <taxon>Bacillati</taxon>
        <taxon>Actinomycetota</taxon>
        <taxon>Actinomycetes</taxon>
        <taxon>Micrococcales</taxon>
        <taxon>Promicromonosporaceae</taxon>
        <taxon>Xylanimonas</taxon>
    </lineage>
</organism>
<keyword evidence="4" id="KW-1133">Transmembrane helix</keyword>
<evidence type="ECO:0000256" key="4">
    <source>
        <dbReference type="SAM" id="Phobius"/>
    </source>
</evidence>
<dbReference type="InterPro" id="IPR042001">
    <property type="entry name" value="Sortase_F"/>
</dbReference>
<protein>
    <submittedName>
        <fullName evidence="5">Class F sortase</fullName>
    </submittedName>
</protein>
<evidence type="ECO:0000313" key="5">
    <source>
        <dbReference type="EMBL" id="QAY64870.1"/>
    </source>
</evidence>
<sequence length="334" mass="34743">MPTAPSREPLRPATAARSVPTRCAWSVSARRAPWNCRSPSSAPPLLRSRPRRPRRRSFRPRRPSRRAAPGSCPAQPTTSSSDVGEAPNHATARRRAPRRRAAVTLALVSVACVSVVVAACVLVFGHAPKPDPVAAASPTASATPAAPLPTATSLAFGQAPQLTISSLGIDAPLHAYTAEEAAQGYDEVAGTPCLVDGRIVCIDPVDLADVVWQQGASDGVLYGAAPSAQAQQNVYLFGHADATGTAIFSRIGELAAGDTIEITTSAGPLTYDVHEVITVGKDGYTSLPKAVEQVPGRLLLVTCDHRAGAALTGAGYAEDNIVVLAQLETTTAQR</sequence>
<dbReference type="KEGG" id="xyl:ET495_11540"/>
<feature type="active site" description="Acyl-thioester intermediate" evidence="2">
    <location>
        <position position="303"/>
    </location>
</feature>
<dbReference type="InterPro" id="IPR023365">
    <property type="entry name" value="Sortase_dom-sf"/>
</dbReference>
<reference evidence="5 6" key="1">
    <citation type="submission" date="2019-01" db="EMBL/GenBank/DDBJ databases">
        <title>Genome sequencing of strain 2JSPR-7.</title>
        <authorList>
            <person name="Heo J."/>
            <person name="Kim S.-J."/>
            <person name="Kim J.-S."/>
            <person name="Hong S.-B."/>
            <person name="Kwon S.-W."/>
        </authorList>
    </citation>
    <scope>NUCLEOTIDE SEQUENCE [LARGE SCALE GENOMIC DNA]</scope>
    <source>
        <strain evidence="5 6">2JSPR-7</strain>
    </source>
</reference>
<dbReference type="SUPFAM" id="SSF63817">
    <property type="entry name" value="Sortase"/>
    <property type="match status" value="1"/>
</dbReference>
<dbReference type="OrthoDB" id="4425249at2"/>